<name>A0A494XG81_9BACL</name>
<proteinExistence type="predicted"/>
<dbReference type="Gene3D" id="6.10.250.690">
    <property type="match status" value="1"/>
</dbReference>
<dbReference type="GO" id="GO:0006355">
    <property type="term" value="P:regulation of DNA-templated transcription"/>
    <property type="evidence" value="ECO:0007669"/>
    <property type="project" value="InterPro"/>
</dbReference>
<dbReference type="PANTHER" id="PTHR48111:SF40">
    <property type="entry name" value="PHOSPHATE REGULON TRANSCRIPTIONAL REGULATORY PROTEIN PHOB"/>
    <property type="match status" value="1"/>
</dbReference>
<comment type="caution">
    <text evidence="10">The sequence shown here is derived from an EMBL/GenBank/DDBJ whole genome shotgun (WGS) entry which is preliminary data.</text>
</comment>
<keyword evidence="1 6" id="KW-0597">Phosphoprotein</keyword>
<accession>A0A494XG81</accession>
<keyword evidence="3" id="KW-0805">Transcription regulation</keyword>
<dbReference type="GO" id="GO:0032993">
    <property type="term" value="C:protein-DNA complex"/>
    <property type="evidence" value="ECO:0007669"/>
    <property type="project" value="TreeGrafter"/>
</dbReference>
<keyword evidence="2" id="KW-0902">Two-component regulatory system</keyword>
<evidence type="ECO:0000256" key="2">
    <source>
        <dbReference type="ARBA" id="ARBA00023012"/>
    </source>
</evidence>
<evidence type="ECO:0000256" key="4">
    <source>
        <dbReference type="ARBA" id="ARBA00023125"/>
    </source>
</evidence>
<keyword evidence="5" id="KW-0804">Transcription</keyword>
<evidence type="ECO:0000259" key="9">
    <source>
        <dbReference type="PROSITE" id="PS51755"/>
    </source>
</evidence>
<reference evidence="10 11" key="1">
    <citation type="submission" date="2018-10" db="EMBL/GenBank/DDBJ databases">
        <title>Cohnella sp. M2MS4P-1, whole genome shotgun sequence.</title>
        <authorList>
            <person name="Tuo L."/>
        </authorList>
    </citation>
    <scope>NUCLEOTIDE SEQUENCE [LARGE SCALE GENOMIC DNA]</scope>
    <source>
        <strain evidence="10 11">M2MS4P-1</strain>
    </source>
</reference>
<dbReference type="GO" id="GO:0005829">
    <property type="term" value="C:cytosol"/>
    <property type="evidence" value="ECO:0007669"/>
    <property type="project" value="TreeGrafter"/>
</dbReference>
<dbReference type="Gene3D" id="3.40.50.2300">
    <property type="match status" value="1"/>
</dbReference>
<dbReference type="SUPFAM" id="SSF52172">
    <property type="entry name" value="CheY-like"/>
    <property type="match status" value="1"/>
</dbReference>
<evidence type="ECO:0000259" key="8">
    <source>
        <dbReference type="PROSITE" id="PS50110"/>
    </source>
</evidence>
<dbReference type="EMBL" id="RBZM01000009">
    <property type="protein sequence ID" value="RKP48852.1"/>
    <property type="molecule type" value="Genomic_DNA"/>
</dbReference>
<dbReference type="PROSITE" id="PS51755">
    <property type="entry name" value="OMPR_PHOB"/>
    <property type="match status" value="1"/>
</dbReference>
<evidence type="ECO:0000313" key="10">
    <source>
        <dbReference type="EMBL" id="RKP48852.1"/>
    </source>
</evidence>
<dbReference type="Pfam" id="PF00486">
    <property type="entry name" value="Trans_reg_C"/>
    <property type="match status" value="1"/>
</dbReference>
<keyword evidence="11" id="KW-1185">Reference proteome</keyword>
<dbReference type="OrthoDB" id="9790442at2"/>
<evidence type="ECO:0000256" key="3">
    <source>
        <dbReference type="ARBA" id="ARBA00023015"/>
    </source>
</evidence>
<dbReference type="Proteomes" id="UP000282076">
    <property type="component" value="Unassembled WGS sequence"/>
</dbReference>
<dbReference type="Pfam" id="PF00072">
    <property type="entry name" value="Response_reg"/>
    <property type="match status" value="1"/>
</dbReference>
<dbReference type="Gene3D" id="1.10.10.10">
    <property type="entry name" value="Winged helix-like DNA-binding domain superfamily/Winged helix DNA-binding domain"/>
    <property type="match status" value="1"/>
</dbReference>
<dbReference type="InterPro" id="IPR036388">
    <property type="entry name" value="WH-like_DNA-bd_sf"/>
</dbReference>
<dbReference type="InterPro" id="IPR016032">
    <property type="entry name" value="Sig_transdc_resp-reg_C-effctor"/>
</dbReference>
<dbReference type="CDD" id="cd00383">
    <property type="entry name" value="trans_reg_C"/>
    <property type="match status" value="1"/>
</dbReference>
<dbReference type="InterPro" id="IPR001867">
    <property type="entry name" value="OmpR/PhoB-type_DNA-bd"/>
</dbReference>
<feature type="DNA-binding region" description="OmpR/PhoB-type" evidence="7">
    <location>
        <begin position="131"/>
        <end position="230"/>
    </location>
</feature>
<evidence type="ECO:0000256" key="1">
    <source>
        <dbReference type="ARBA" id="ARBA00022553"/>
    </source>
</evidence>
<evidence type="ECO:0000256" key="6">
    <source>
        <dbReference type="PROSITE-ProRule" id="PRU00169"/>
    </source>
</evidence>
<dbReference type="InterPro" id="IPR011006">
    <property type="entry name" value="CheY-like_superfamily"/>
</dbReference>
<feature type="domain" description="Response regulatory" evidence="8">
    <location>
        <begin position="3"/>
        <end position="116"/>
    </location>
</feature>
<dbReference type="RefSeq" id="WP_120978990.1">
    <property type="nucleotide sequence ID" value="NZ_RBZM01000009.1"/>
</dbReference>
<evidence type="ECO:0000256" key="5">
    <source>
        <dbReference type="ARBA" id="ARBA00023163"/>
    </source>
</evidence>
<keyword evidence="4 7" id="KW-0238">DNA-binding</keyword>
<dbReference type="SMART" id="SM00862">
    <property type="entry name" value="Trans_reg_C"/>
    <property type="match status" value="1"/>
</dbReference>
<protein>
    <submittedName>
        <fullName evidence="10">DNA-binding response regulator</fullName>
    </submittedName>
</protein>
<dbReference type="InterPro" id="IPR001789">
    <property type="entry name" value="Sig_transdc_resp-reg_receiver"/>
</dbReference>
<dbReference type="CDD" id="cd17574">
    <property type="entry name" value="REC_OmpR"/>
    <property type="match status" value="1"/>
</dbReference>
<evidence type="ECO:0000313" key="11">
    <source>
        <dbReference type="Proteomes" id="UP000282076"/>
    </source>
</evidence>
<feature type="modified residue" description="4-aspartylphosphate" evidence="6">
    <location>
        <position position="52"/>
    </location>
</feature>
<dbReference type="PROSITE" id="PS50110">
    <property type="entry name" value="RESPONSE_REGULATORY"/>
    <property type="match status" value="1"/>
</dbReference>
<gene>
    <name evidence="10" type="ORF">D7Z26_20985</name>
</gene>
<dbReference type="SMART" id="SM00448">
    <property type="entry name" value="REC"/>
    <property type="match status" value="1"/>
</dbReference>
<dbReference type="InterPro" id="IPR039420">
    <property type="entry name" value="WalR-like"/>
</dbReference>
<dbReference type="PANTHER" id="PTHR48111">
    <property type="entry name" value="REGULATOR OF RPOS"/>
    <property type="match status" value="1"/>
</dbReference>
<dbReference type="GO" id="GO:0000156">
    <property type="term" value="F:phosphorelay response regulator activity"/>
    <property type="evidence" value="ECO:0007669"/>
    <property type="project" value="TreeGrafter"/>
</dbReference>
<sequence>MSRIFVVDDDHNIRQLISEYLKKDGHEVLDFASGDGLVDKVREEDPDCLILDIMMPGINGLQLLTLIRSFSEMPIVMVSARGEEMDRILGLELGCNDFLGKPFHPRELVGRVKAMIRLVEAHKNARPEALQPSIRIGNLSISPEYRKAVVDHGPELSLTFREFELLLHFARNPNRPYSREQLIRQVWDYDFLGDERVVDELVKRLRKKIQERGVGFSIDTVWGYGYKAAADPR</sequence>
<dbReference type="SUPFAM" id="SSF46894">
    <property type="entry name" value="C-terminal effector domain of the bipartite response regulators"/>
    <property type="match status" value="1"/>
</dbReference>
<organism evidence="10 11">
    <name type="scientific">Cohnella endophytica</name>
    <dbReference type="NCBI Taxonomy" id="2419778"/>
    <lineage>
        <taxon>Bacteria</taxon>
        <taxon>Bacillati</taxon>
        <taxon>Bacillota</taxon>
        <taxon>Bacilli</taxon>
        <taxon>Bacillales</taxon>
        <taxon>Paenibacillaceae</taxon>
        <taxon>Cohnella</taxon>
    </lineage>
</organism>
<evidence type="ECO:0000256" key="7">
    <source>
        <dbReference type="PROSITE-ProRule" id="PRU01091"/>
    </source>
</evidence>
<feature type="domain" description="OmpR/PhoB-type" evidence="9">
    <location>
        <begin position="131"/>
        <end position="230"/>
    </location>
</feature>
<dbReference type="GO" id="GO:0000976">
    <property type="term" value="F:transcription cis-regulatory region binding"/>
    <property type="evidence" value="ECO:0007669"/>
    <property type="project" value="TreeGrafter"/>
</dbReference>
<dbReference type="AlphaFoldDB" id="A0A494XG81"/>